<feature type="region of interest" description="Disordered" evidence="1">
    <location>
        <begin position="38"/>
        <end position="77"/>
    </location>
</feature>
<dbReference type="AlphaFoldDB" id="A0AAV7S7H7"/>
<evidence type="ECO:0000313" key="2">
    <source>
        <dbReference type="EMBL" id="KAJ1159185.1"/>
    </source>
</evidence>
<comment type="caution">
    <text evidence="2">The sequence shown here is derived from an EMBL/GenBank/DDBJ whole genome shotgun (WGS) entry which is preliminary data.</text>
</comment>
<name>A0AAV7S7H7_PLEWA</name>
<proteinExistence type="predicted"/>
<feature type="region of interest" description="Disordered" evidence="1">
    <location>
        <begin position="107"/>
        <end position="126"/>
    </location>
</feature>
<evidence type="ECO:0000256" key="1">
    <source>
        <dbReference type="SAM" id="MobiDB-lite"/>
    </source>
</evidence>
<accession>A0AAV7S7H7</accession>
<organism evidence="2 3">
    <name type="scientific">Pleurodeles waltl</name>
    <name type="common">Iberian ribbed newt</name>
    <dbReference type="NCBI Taxonomy" id="8319"/>
    <lineage>
        <taxon>Eukaryota</taxon>
        <taxon>Metazoa</taxon>
        <taxon>Chordata</taxon>
        <taxon>Craniata</taxon>
        <taxon>Vertebrata</taxon>
        <taxon>Euteleostomi</taxon>
        <taxon>Amphibia</taxon>
        <taxon>Batrachia</taxon>
        <taxon>Caudata</taxon>
        <taxon>Salamandroidea</taxon>
        <taxon>Salamandridae</taxon>
        <taxon>Pleurodelinae</taxon>
        <taxon>Pleurodeles</taxon>
    </lineage>
</organism>
<gene>
    <name evidence="2" type="ORF">NDU88_011853</name>
</gene>
<dbReference type="Proteomes" id="UP001066276">
    <property type="component" value="Chromosome 5"/>
</dbReference>
<keyword evidence="3" id="KW-1185">Reference proteome</keyword>
<protein>
    <submittedName>
        <fullName evidence="2">Uncharacterized protein</fullName>
    </submittedName>
</protein>
<sequence>MVCRSQGERDRPPCTTMENGAEAYSRGLSCRLSYLATPGPGPCLSPSARREKRVTDDLSRLPCSSRPSPPLGTGAPHAGALEIEAACGEREGLISAARPLPFLLRPRGSGHGGLPRPSRHRHTQPQDCCRFWGVGNLASGTPPPN</sequence>
<reference evidence="2" key="1">
    <citation type="journal article" date="2022" name="bioRxiv">
        <title>Sequencing and chromosome-scale assembly of the giantPleurodeles waltlgenome.</title>
        <authorList>
            <person name="Brown T."/>
            <person name="Elewa A."/>
            <person name="Iarovenko S."/>
            <person name="Subramanian E."/>
            <person name="Araus A.J."/>
            <person name="Petzold A."/>
            <person name="Susuki M."/>
            <person name="Suzuki K.-i.T."/>
            <person name="Hayashi T."/>
            <person name="Toyoda A."/>
            <person name="Oliveira C."/>
            <person name="Osipova E."/>
            <person name="Leigh N.D."/>
            <person name="Simon A."/>
            <person name="Yun M.H."/>
        </authorList>
    </citation>
    <scope>NUCLEOTIDE SEQUENCE</scope>
    <source>
        <strain evidence="2">20211129_DDA</strain>
        <tissue evidence="2">Liver</tissue>
    </source>
</reference>
<evidence type="ECO:0000313" key="3">
    <source>
        <dbReference type="Proteomes" id="UP001066276"/>
    </source>
</evidence>
<dbReference type="EMBL" id="JANPWB010000009">
    <property type="protein sequence ID" value="KAJ1159185.1"/>
    <property type="molecule type" value="Genomic_DNA"/>
</dbReference>